<dbReference type="Gene3D" id="3.20.20.70">
    <property type="entry name" value="Aldolase class I"/>
    <property type="match status" value="1"/>
</dbReference>
<keyword evidence="2" id="KW-0004">4Fe-4S</keyword>
<dbReference type="PROSITE" id="PS51918">
    <property type="entry name" value="RADICAL_SAM"/>
    <property type="match status" value="1"/>
</dbReference>
<dbReference type="PANTHER" id="PTHR12526:SF635">
    <property type="entry name" value="GLYCOSYL TRANSFERASE GROUP 1"/>
    <property type="match status" value="1"/>
</dbReference>
<evidence type="ECO:0000259" key="7">
    <source>
        <dbReference type="PROSITE" id="PS51918"/>
    </source>
</evidence>
<comment type="cofactor">
    <cofactor evidence="1">
        <name>[4Fe-4S] cluster</name>
        <dbReference type="ChEBI" id="CHEBI:49883"/>
    </cofactor>
</comment>
<protein>
    <submittedName>
        <fullName evidence="8">Glycosyltransferase involved in cell wall bisynthesis</fullName>
    </submittedName>
</protein>
<dbReference type="Gene3D" id="3.40.50.2000">
    <property type="entry name" value="Glycogen Phosphorylase B"/>
    <property type="match status" value="2"/>
</dbReference>
<dbReference type="AlphaFoldDB" id="A0A450U0Q3"/>
<dbReference type="InterPro" id="IPR013785">
    <property type="entry name" value="Aldolase_TIM"/>
</dbReference>
<dbReference type="EMBL" id="CAADFE010000092">
    <property type="protein sequence ID" value="VFJ75889.1"/>
    <property type="molecule type" value="Genomic_DNA"/>
</dbReference>
<dbReference type="InterPro" id="IPR001296">
    <property type="entry name" value="Glyco_trans_1"/>
</dbReference>
<keyword evidence="6" id="KW-0411">Iron-sulfur</keyword>
<dbReference type="SFLD" id="SFLDG01067">
    <property type="entry name" value="SPASM/twitch_domain_containing"/>
    <property type="match status" value="1"/>
</dbReference>
<dbReference type="SUPFAM" id="SSF53756">
    <property type="entry name" value="UDP-Glycosyltransferase/glycogen phosphorylase"/>
    <property type="match status" value="1"/>
</dbReference>
<dbReference type="InterPro" id="IPR007197">
    <property type="entry name" value="rSAM"/>
</dbReference>
<dbReference type="Pfam" id="PF13186">
    <property type="entry name" value="SPASM"/>
    <property type="match status" value="1"/>
</dbReference>
<evidence type="ECO:0000256" key="5">
    <source>
        <dbReference type="ARBA" id="ARBA00023004"/>
    </source>
</evidence>
<evidence type="ECO:0000256" key="6">
    <source>
        <dbReference type="ARBA" id="ARBA00023014"/>
    </source>
</evidence>
<dbReference type="SFLD" id="SFLDS00029">
    <property type="entry name" value="Radical_SAM"/>
    <property type="match status" value="1"/>
</dbReference>
<organism evidence="8">
    <name type="scientific">Candidatus Kentrum sp. FW</name>
    <dbReference type="NCBI Taxonomy" id="2126338"/>
    <lineage>
        <taxon>Bacteria</taxon>
        <taxon>Pseudomonadati</taxon>
        <taxon>Pseudomonadota</taxon>
        <taxon>Gammaproteobacteria</taxon>
        <taxon>Candidatus Kentrum</taxon>
    </lineage>
</organism>
<keyword evidence="4" id="KW-0479">Metal-binding</keyword>
<dbReference type="SFLD" id="SFLDG01387">
    <property type="entry name" value="BtrN-like_SPASM_domain_contain"/>
    <property type="match status" value="1"/>
</dbReference>
<sequence>MKVLQIIHGYPMRYNAGSEVYTQTLCHGLAGHHEVHVFTREEDSFAPDGRLRRDHDADDPRITLHIVNNPRNKDRYRDTAIDQRFAEVLEHMQPDVVHVGHLNHLSTSLLIQAATRQIPIVYTLHDYWIMCPRGQFMQMFPRDPGNLWAACDGQEDRKCAKRCYARYFSGAPEEREEDIDYWAHWVGRRMRHLRGITELVDLFIAPARYLHDRYRDAFGLPEPKLVYLDYGFDLARLRGRVRELGEPFTFGYIGTHIPAKGIHDLIRSFGAVTGQPKLRIWGRPSGQDTAALMDMVRNFPVGTAERVEWVPEYRNRDIVRDVFNRVDAIVVPSVWVENSPLVIHEAQQARVPVITADVGGMAEYVRHEVNGLLFEHRSRRSLANRMQRLVDDPALARRLGARGYLLDESGDIPAIEDHVREIERIYRAVLGRRDSARVDIGAGPWRVTFDTNPDTCNLHCIMCEEHSLHSPLRKARRTEGKSPRLMPIDLIRRVVADAAANGLCEIIPSTMGEPLLYEHFEDILDLCSEHGIQLNLTTNGTFPRLGARAWAERVVPVTSDIKISWNGATKATQESIMLGSNREKMLASVREFIAVRDAHANAGGNRCRVTFQVTFLEANVAELPDIVRLAIELGVDRVKGHHLWTHFDAIREQSMRRNSEAIRRWNHAVFATREAATERTLPGGRHILLQNIFPLDEDATGDLAPGGPCPFLGQEAWISAEGRFDPCCAPDAQRRMLGDFGNLRDRGLMEIWRGDAYHHLVTTYRNRELCLGCNMRKPVEGVAP</sequence>
<dbReference type="Pfam" id="PF00534">
    <property type="entry name" value="Glycos_transf_1"/>
    <property type="match status" value="1"/>
</dbReference>
<dbReference type="CDD" id="cd21109">
    <property type="entry name" value="SPASM"/>
    <property type="match status" value="1"/>
</dbReference>
<keyword evidence="8" id="KW-0808">Transferase</keyword>
<dbReference type="GO" id="GO:0046872">
    <property type="term" value="F:metal ion binding"/>
    <property type="evidence" value="ECO:0007669"/>
    <property type="project" value="UniProtKB-KW"/>
</dbReference>
<dbReference type="Pfam" id="PF13439">
    <property type="entry name" value="Glyco_transf_4"/>
    <property type="match status" value="1"/>
</dbReference>
<dbReference type="GO" id="GO:1901135">
    <property type="term" value="P:carbohydrate derivative metabolic process"/>
    <property type="evidence" value="ECO:0007669"/>
    <property type="project" value="UniProtKB-ARBA"/>
</dbReference>
<name>A0A450U0Q3_9GAMM</name>
<dbReference type="InterPro" id="IPR058240">
    <property type="entry name" value="rSAM_sf"/>
</dbReference>
<dbReference type="CDD" id="cd01335">
    <property type="entry name" value="Radical_SAM"/>
    <property type="match status" value="1"/>
</dbReference>
<reference evidence="8" key="1">
    <citation type="submission" date="2019-02" db="EMBL/GenBank/DDBJ databases">
        <authorList>
            <person name="Gruber-Vodicka R. H."/>
            <person name="Seah K. B. B."/>
        </authorList>
    </citation>
    <scope>NUCLEOTIDE SEQUENCE</scope>
    <source>
        <strain evidence="8">BECK_BZ131</strain>
    </source>
</reference>
<accession>A0A450U0Q3</accession>
<evidence type="ECO:0000256" key="3">
    <source>
        <dbReference type="ARBA" id="ARBA00022691"/>
    </source>
</evidence>
<dbReference type="InterPro" id="IPR034391">
    <property type="entry name" value="AdoMet-like_SPASM_containing"/>
</dbReference>
<evidence type="ECO:0000256" key="4">
    <source>
        <dbReference type="ARBA" id="ARBA00022723"/>
    </source>
</evidence>
<dbReference type="GO" id="GO:0051536">
    <property type="term" value="F:iron-sulfur cluster binding"/>
    <property type="evidence" value="ECO:0007669"/>
    <property type="project" value="UniProtKB-KW"/>
</dbReference>
<evidence type="ECO:0000313" key="8">
    <source>
        <dbReference type="EMBL" id="VFJ75889.1"/>
    </source>
</evidence>
<dbReference type="GO" id="GO:0016757">
    <property type="term" value="F:glycosyltransferase activity"/>
    <property type="evidence" value="ECO:0007669"/>
    <property type="project" value="InterPro"/>
</dbReference>
<dbReference type="PANTHER" id="PTHR12526">
    <property type="entry name" value="GLYCOSYLTRANSFERASE"/>
    <property type="match status" value="1"/>
</dbReference>
<evidence type="ECO:0000256" key="2">
    <source>
        <dbReference type="ARBA" id="ARBA00022485"/>
    </source>
</evidence>
<evidence type="ECO:0000256" key="1">
    <source>
        <dbReference type="ARBA" id="ARBA00001966"/>
    </source>
</evidence>
<keyword evidence="5" id="KW-0408">Iron</keyword>
<dbReference type="InterPro" id="IPR028098">
    <property type="entry name" value="Glyco_trans_4-like_N"/>
</dbReference>
<gene>
    <name evidence="8" type="ORF">BECKFW1821C_GA0114237_109214</name>
</gene>
<dbReference type="SUPFAM" id="SSF102114">
    <property type="entry name" value="Radical SAM enzymes"/>
    <property type="match status" value="1"/>
</dbReference>
<feature type="domain" description="Radical SAM core" evidence="7">
    <location>
        <begin position="441"/>
        <end position="685"/>
    </location>
</feature>
<dbReference type="Pfam" id="PF04055">
    <property type="entry name" value="Radical_SAM"/>
    <property type="match status" value="1"/>
</dbReference>
<proteinExistence type="predicted"/>
<keyword evidence="3" id="KW-0949">S-adenosyl-L-methionine</keyword>
<dbReference type="InterPro" id="IPR023885">
    <property type="entry name" value="4Fe4S-binding_SPASM_dom"/>
</dbReference>